<dbReference type="EMBL" id="CAJNOK010003227">
    <property type="protein sequence ID" value="CAF0893047.1"/>
    <property type="molecule type" value="Genomic_DNA"/>
</dbReference>
<name>A0A814MK30_9BILA</name>
<dbReference type="OrthoDB" id="10077344at2759"/>
<evidence type="ECO:0000313" key="4">
    <source>
        <dbReference type="EMBL" id="CAF3846522.1"/>
    </source>
</evidence>
<protein>
    <recommendedName>
        <fullName evidence="6">F-box domain-containing protein</fullName>
    </recommendedName>
</protein>
<evidence type="ECO:0008006" key="6">
    <source>
        <dbReference type="Google" id="ProtNLM"/>
    </source>
</evidence>
<proteinExistence type="predicted"/>
<dbReference type="AlphaFoldDB" id="A0A814MK30"/>
<evidence type="ECO:0000313" key="1">
    <source>
        <dbReference type="EMBL" id="CAF0893047.1"/>
    </source>
</evidence>
<dbReference type="EMBL" id="CAJOBA010003227">
    <property type="protein sequence ID" value="CAF3674909.1"/>
    <property type="molecule type" value="Genomic_DNA"/>
</dbReference>
<accession>A0A814MK30</accession>
<dbReference type="Proteomes" id="UP000682733">
    <property type="component" value="Unassembled WGS sequence"/>
</dbReference>
<dbReference type="Proteomes" id="UP000677228">
    <property type="component" value="Unassembled WGS sequence"/>
</dbReference>
<dbReference type="EMBL" id="CAJOBC010004962">
    <property type="protein sequence ID" value="CAF3846522.1"/>
    <property type="molecule type" value="Genomic_DNA"/>
</dbReference>
<reference evidence="2" key="1">
    <citation type="submission" date="2021-02" db="EMBL/GenBank/DDBJ databases">
        <authorList>
            <person name="Nowell W R."/>
        </authorList>
    </citation>
    <scope>NUCLEOTIDE SEQUENCE</scope>
</reference>
<dbReference type="Proteomes" id="UP000681722">
    <property type="component" value="Unassembled WGS sequence"/>
</dbReference>
<dbReference type="EMBL" id="CAJNOQ010004961">
    <property type="protein sequence ID" value="CAF1080549.1"/>
    <property type="molecule type" value="Genomic_DNA"/>
</dbReference>
<evidence type="ECO:0000313" key="3">
    <source>
        <dbReference type="EMBL" id="CAF3674909.1"/>
    </source>
</evidence>
<gene>
    <name evidence="2" type="ORF">GPM918_LOCUS17745</name>
    <name evidence="1" type="ORF">OVA965_LOCUS9227</name>
    <name evidence="4" type="ORF">SRO942_LOCUS17744</name>
    <name evidence="3" type="ORF">TMI583_LOCUS9222</name>
</gene>
<comment type="caution">
    <text evidence="2">The sequence shown here is derived from an EMBL/GenBank/DDBJ whole genome shotgun (WGS) entry which is preliminary data.</text>
</comment>
<evidence type="ECO:0000313" key="5">
    <source>
        <dbReference type="Proteomes" id="UP000663829"/>
    </source>
</evidence>
<evidence type="ECO:0000313" key="2">
    <source>
        <dbReference type="EMBL" id="CAF1080549.1"/>
    </source>
</evidence>
<keyword evidence="5" id="KW-1185">Reference proteome</keyword>
<dbReference type="Proteomes" id="UP000663829">
    <property type="component" value="Unassembled WGS sequence"/>
</dbReference>
<sequence length="523" mass="61387">MSLIEQVITLPSNDDTGKFIKAAGYFLHNLHCIYLDSTTFFALPNELFECIFIYLSSTDLVYSFLNISHPRLNALIYRFISRINLSNASNQWLVEYLPHIQSMITAMQLNDYQLDTIFPEISFDKYPKLQCVHVYNIPNNNVKCLSYISLFKTRLSSLKIVMENASSEVSDHSYLTLLQPENCSLEILSLSNLLLDIYHYHIRPLMIKQLTVLNLCRLHDLFLLFEHLPFIEYVKIGVCELNNPEEVYNYDNIISSTSLSKQLHTIDLHISHHCDEYTYKYLELLILRFFISLKYLTLDIVLIGLLDVNRLEKFFKLKQFQFRIQMISSSYFCPLNMATFPTYSHVICYSNSQDNIQTLLSLPNVFDLFDQVSNNIINYRSNINNLIRLTRVKQIKLYDTKCYTIQFFKFIKQTFPNVITLEFFHYCYLADDLINDNNITIDSIRSLYIHASPDYRRIKRLLLLTPNIKNLSASYQTLLKLKNGLQDEDYLLQQICQQIVILRIHSMNKGDEMKSVFINATII</sequence>
<organism evidence="2 5">
    <name type="scientific">Didymodactylos carnosus</name>
    <dbReference type="NCBI Taxonomy" id="1234261"/>
    <lineage>
        <taxon>Eukaryota</taxon>
        <taxon>Metazoa</taxon>
        <taxon>Spiralia</taxon>
        <taxon>Gnathifera</taxon>
        <taxon>Rotifera</taxon>
        <taxon>Eurotatoria</taxon>
        <taxon>Bdelloidea</taxon>
        <taxon>Philodinida</taxon>
        <taxon>Philodinidae</taxon>
        <taxon>Didymodactylos</taxon>
    </lineage>
</organism>